<organism evidence="3 4">
    <name type="scientific">Methylobacterium gnaphalii</name>
    <dbReference type="NCBI Taxonomy" id="1010610"/>
    <lineage>
        <taxon>Bacteria</taxon>
        <taxon>Pseudomonadati</taxon>
        <taxon>Pseudomonadota</taxon>
        <taxon>Alphaproteobacteria</taxon>
        <taxon>Hyphomicrobiales</taxon>
        <taxon>Methylobacteriaceae</taxon>
        <taxon>Methylobacterium</taxon>
    </lineage>
</organism>
<dbReference type="AlphaFoldDB" id="A0A512JFI7"/>
<keyword evidence="3" id="KW-0413">Isomerase</keyword>
<evidence type="ECO:0000256" key="1">
    <source>
        <dbReference type="ARBA" id="ARBA00008270"/>
    </source>
</evidence>
<evidence type="ECO:0000256" key="2">
    <source>
        <dbReference type="PIRSR" id="PIRSR016184-1"/>
    </source>
</evidence>
<evidence type="ECO:0000313" key="4">
    <source>
        <dbReference type="Proteomes" id="UP000321750"/>
    </source>
</evidence>
<dbReference type="InterPro" id="IPR003719">
    <property type="entry name" value="Phenazine_PhzF-like"/>
</dbReference>
<dbReference type="Gene3D" id="3.10.310.10">
    <property type="entry name" value="Diaminopimelate Epimerase, Chain A, domain 1"/>
    <property type="match status" value="2"/>
</dbReference>
<sequence>MSRMTQRRFFTLDVFTEEPFAGNPLAVVLDAEGLDDAAMQAIAREFNLSETVFVLPPEQPRHRARLRIFTPLSELPFAGHPTIGTAVLLALRDRSAHKTENHADATAFGLEETIGIVPCVVETGKGRGRARFKVPSLPVFAGEGLEASTLAGMLGLKSENIGYFRHKASRHGTGEPFTFVPIASREALDRAKLDTASFDRAHASGKTGALYLYTPDPAPVGRRYQARMFAPHKGIPEDPATGSAAAAFAGVLMQFEQLGNGTHDVLIRQGCAMGRPSEIELQVMVEGGTLRSVEIGGAAVVMSEGKLLARG</sequence>
<comment type="caution">
    <text evidence="3">The sequence shown here is derived from an EMBL/GenBank/DDBJ whole genome shotgun (WGS) entry which is preliminary data.</text>
</comment>
<accession>A0A512JFI7</accession>
<comment type="similarity">
    <text evidence="1">Belongs to the PhzF family.</text>
</comment>
<protein>
    <submittedName>
        <fullName evidence="3">Isomerase</fullName>
    </submittedName>
</protein>
<reference evidence="3 4" key="1">
    <citation type="submission" date="2019-07" db="EMBL/GenBank/DDBJ databases">
        <title>Whole genome shotgun sequence of Methylobacterium gnaphalii NBRC 107716.</title>
        <authorList>
            <person name="Hosoyama A."/>
            <person name="Uohara A."/>
            <person name="Ohji S."/>
            <person name="Ichikawa N."/>
        </authorList>
    </citation>
    <scope>NUCLEOTIDE SEQUENCE [LARGE SCALE GENOMIC DNA]</scope>
    <source>
        <strain evidence="3 4">NBRC 107716</strain>
    </source>
</reference>
<dbReference type="PIRSF" id="PIRSF016184">
    <property type="entry name" value="PhzC_PhzF"/>
    <property type="match status" value="1"/>
</dbReference>
<gene>
    <name evidence="3" type="ORF">MGN01_05510</name>
</gene>
<feature type="active site" evidence="2">
    <location>
        <position position="50"/>
    </location>
</feature>
<dbReference type="PANTHER" id="PTHR13774:SF32">
    <property type="entry name" value="ANTISENSE-ENHANCING SEQUENCE 1"/>
    <property type="match status" value="1"/>
</dbReference>
<dbReference type="NCBIfam" id="TIGR00654">
    <property type="entry name" value="PhzF_family"/>
    <property type="match status" value="1"/>
</dbReference>
<dbReference type="SUPFAM" id="SSF54506">
    <property type="entry name" value="Diaminopimelate epimerase-like"/>
    <property type="match status" value="1"/>
</dbReference>
<dbReference type="GO" id="GO:0016853">
    <property type="term" value="F:isomerase activity"/>
    <property type="evidence" value="ECO:0007669"/>
    <property type="project" value="UniProtKB-KW"/>
</dbReference>
<dbReference type="GO" id="GO:0005737">
    <property type="term" value="C:cytoplasm"/>
    <property type="evidence" value="ECO:0007669"/>
    <property type="project" value="TreeGrafter"/>
</dbReference>
<keyword evidence="4" id="KW-1185">Reference proteome</keyword>
<proteinExistence type="inferred from homology"/>
<evidence type="ECO:0000313" key="3">
    <source>
        <dbReference type="EMBL" id="GEP08706.1"/>
    </source>
</evidence>
<dbReference type="Proteomes" id="UP000321750">
    <property type="component" value="Unassembled WGS sequence"/>
</dbReference>
<dbReference type="PANTHER" id="PTHR13774">
    <property type="entry name" value="PHENAZINE BIOSYNTHESIS PROTEIN"/>
    <property type="match status" value="1"/>
</dbReference>
<name>A0A512JFI7_9HYPH</name>
<dbReference type="EMBL" id="BJZV01000002">
    <property type="protein sequence ID" value="GEP08706.1"/>
    <property type="molecule type" value="Genomic_DNA"/>
</dbReference>
<dbReference type="Pfam" id="PF02567">
    <property type="entry name" value="PhzC-PhzF"/>
    <property type="match status" value="1"/>
</dbReference>